<evidence type="ECO:0000313" key="2">
    <source>
        <dbReference type="Proteomes" id="UP000599312"/>
    </source>
</evidence>
<dbReference type="SUPFAM" id="SSF56784">
    <property type="entry name" value="HAD-like"/>
    <property type="match status" value="1"/>
</dbReference>
<dbReference type="GO" id="GO:0000287">
    <property type="term" value="F:magnesium ion binding"/>
    <property type="evidence" value="ECO:0007669"/>
    <property type="project" value="TreeGrafter"/>
</dbReference>
<dbReference type="PANTHER" id="PTHR10000">
    <property type="entry name" value="PHOSPHOSERINE PHOSPHATASE"/>
    <property type="match status" value="1"/>
</dbReference>
<dbReference type="InterPro" id="IPR023214">
    <property type="entry name" value="HAD_sf"/>
</dbReference>
<dbReference type="EMBL" id="JADQDO010000006">
    <property type="protein sequence ID" value="MBF9234406.1"/>
    <property type="molecule type" value="Genomic_DNA"/>
</dbReference>
<comment type="caution">
    <text evidence="1">The sequence shown here is derived from an EMBL/GenBank/DDBJ whole genome shotgun (WGS) entry which is preliminary data.</text>
</comment>
<gene>
    <name evidence="1" type="ORF">I2H38_13580</name>
</gene>
<name>A0A931BNB1_9HYPH</name>
<dbReference type="Pfam" id="PF08282">
    <property type="entry name" value="Hydrolase_3"/>
    <property type="match status" value="1"/>
</dbReference>
<evidence type="ECO:0000313" key="1">
    <source>
        <dbReference type="EMBL" id="MBF9234406.1"/>
    </source>
</evidence>
<dbReference type="RefSeq" id="WP_196272395.1">
    <property type="nucleotide sequence ID" value="NZ_JADQDO010000006.1"/>
</dbReference>
<dbReference type="InterPro" id="IPR006379">
    <property type="entry name" value="HAD-SF_hydro_IIB"/>
</dbReference>
<reference evidence="1" key="1">
    <citation type="submission" date="2020-11" db="EMBL/GenBank/DDBJ databases">
        <authorList>
            <person name="Kim M.K."/>
        </authorList>
    </citation>
    <scope>NUCLEOTIDE SEQUENCE</scope>
    <source>
        <strain evidence="1">BT350</strain>
    </source>
</reference>
<dbReference type="InterPro" id="IPR036412">
    <property type="entry name" value="HAD-like_sf"/>
</dbReference>
<dbReference type="Proteomes" id="UP000599312">
    <property type="component" value="Unassembled WGS sequence"/>
</dbReference>
<organism evidence="1 2">
    <name type="scientific">Microvirga alba</name>
    <dbReference type="NCBI Taxonomy" id="2791025"/>
    <lineage>
        <taxon>Bacteria</taxon>
        <taxon>Pseudomonadati</taxon>
        <taxon>Pseudomonadota</taxon>
        <taxon>Alphaproteobacteria</taxon>
        <taxon>Hyphomicrobiales</taxon>
        <taxon>Methylobacteriaceae</taxon>
        <taxon>Microvirga</taxon>
    </lineage>
</organism>
<sequence>MKPLSQLSREDARSVRVVLTDIDDTITTEGTLTASAYAALEQLHRAGFLVVPVTGRPAGWCDHIARMWPVDAVVGENGAFYFRYDRKQKKMHQHFWASRQERAQNRARLDQIEKEVLATIPGTALASDQDYRVADLAIDFCEDVPALPETEIDRIVAVFERAGAQAKVSSIHVNGWFGDYDKLSMAKALLADVFNIDWETAKRSVVFAGDSPNDEPMFAAFPLSVGVANVHAFAHRLKNKPAYITEGHSGDGFAELARILLEARDQQAQAANA</sequence>
<accession>A0A931BNB1</accession>
<dbReference type="GO" id="GO:0016791">
    <property type="term" value="F:phosphatase activity"/>
    <property type="evidence" value="ECO:0007669"/>
    <property type="project" value="TreeGrafter"/>
</dbReference>
<dbReference type="AlphaFoldDB" id="A0A931BNB1"/>
<keyword evidence="2" id="KW-1185">Reference proteome</keyword>
<proteinExistence type="predicted"/>
<dbReference type="NCBIfam" id="TIGR01484">
    <property type="entry name" value="HAD-SF-IIB"/>
    <property type="match status" value="1"/>
</dbReference>
<protein>
    <submittedName>
        <fullName evidence="1">HAD family phosphatase</fullName>
    </submittedName>
</protein>
<dbReference type="GO" id="GO:0005829">
    <property type="term" value="C:cytosol"/>
    <property type="evidence" value="ECO:0007669"/>
    <property type="project" value="TreeGrafter"/>
</dbReference>
<dbReference type="PANTHER" id="PTHR10000:SF8">
    <property type="entry name" value="HAD SUPERFAMILY HYDROLASE-LIKE, TYPE 3"/>
    <property type="match status" value="1"/>
</dbReference>
<dbReference type="Gene3D" id="3.40.50.1000">
    <property type="entry name" value="HAD superfamily/HAD-like"/>
    <property type="match status" value="2"/>
</dbReference>